<sequence>MDIHAVRDAEIRRFVRETYGLLGTLGLHRRAVGLDLLRAPANVALAPPYLLLRLLVLILRRVGLRGLAARLGRVQLFLPTRVSGEVAARVHNLLDRLDAAGAGVAAPPEVRHRAVQDYVAIRAAVAEITTSLTVLFVGFVVFHAATPGIASLAPSVADRLAQIEAARGFWAGERLGQAYYGLFPASASAGEIMTVAFALALIASVVTTFAGVLADPVQKAMGAHRRRLHRLIARLDASGDAESLAPEHLLARTGDLTDALFAIIRALRG</sequence>
<dbReference type="RefSeq" id="WP_043845442.1">
    <property type="nucleotide sequence ID" value="NZ_AQQW01000009.1"/>
</dbReference>
<dbReference type="Proteomes" id="UP000019063">
    <property type="component" value="Unassembled WGS sequence"/>
</dbReference>
<dbReference type="InterPro" id="IPR046575">
    <property type="entry name" value="DUF6635"/>
</dbReference>
<reference evidence="2 3" key="1">
    <citation type="journal article" date="2014" name="Antonie Van Leeuwenhoek">
        <title>Roseivivax atlanticus sp. nov., isolated from surface seawater of the Atlantic Ocean.</title>
        <authorList>
            <person name="Li G."/>
            <person name="Lai Q."/>
            <person name="Liu X."/>
            <person name="Sun F."/>
            <person name="Shao Z."/>
        </authorList>
    </citation>
    <scope>NUCLEOTIDE SEQUENCE [LARGE SCALE GENOMIC DNA]</scope>
    <source>
        <strain evidence="2 3">22II-s10s</strain>
    </source>
</reference>
<comment type="caution">
    <text evidence="2">The sequence shown here is derived from an EMBL/GenBank/DDBJ whole genome shotgun (WGS) entry which is preliminary data.</text>
</comment>
<dbReference type="Pfam" id="PF20340">
    <property type="entry name" value="DUF6635"/>
    <property type="match status" value="1"/>
</dbReference>
<evidence type="ECO:0000313" key="2">
    <source>
        <dbReference type="EMBL" id="ETW11891.1"/>
    </source>
</evidence>
<proteinExistence type="predicted"/>
<name>W4HID4_9RHOB</name>
<dbReference type="AlphaFoldDB" id="W4HID4"/>
<keyword evidence="1" id="KW-0812">Transmembrane</keyword>
<dbReference type="EMBL" id="AQQW01000009">
    <property type="protein sequence ID" value="ETW11891.1"/>
    <property type="molecule type" value="Genomic_DNA"/>
</dbReference>
<keyword evidence="1" id="KW-1133">Transmembrane helix</keyword>
<dbReference type="STRING" id="1379903.ATO8_14532"/>
<keyword evidence="3" id="KW-1185">Reference proteome</keyword>
<dbReference type="eggNOG" id="ENOG502ZM1P">
    <property type="taxonomic scope" value="Bacteria"/>
</dbReference>
<keyword evidence="1" id="KW-0472">Membrane</keyword>
<organism evidence="2 3">
    <name type="scientific">Roseivivax marinus</name>
    <dbReference type="NCBI Taxonomy" id="1379903"/>
    <lineage>
        <taxon>Bacteria</taxon>
        <taxon>Pseudomonadati</taxon>
        <taxon>Pseudomonadota</taxon>
        <taxon>Alphaproteobacteria</taxon>
        <taxon>Rhodobacterales</taxon>
        <taxon>Roseobacteraceae</taxon>
        <taxon>Roseivivax</taxon>
    </lineage>
</organism>
<dbReference type="PATRIC" id="fig|1317118.6.peg.2989"/>
<accession>W4HID4</accession>
<evidence type="ECO:0000256" key="1">
    <source>
        <dbReference type="SAM" id="Phobius"/>
    </source>
</evidence>
<gene>
    <name evidence="2" type="ORF">ATO8_14532</name>
</gene>
<feature type="transmembrane region" description="Helical" evidence="1">
    <location>
        <begin position="119"/>
        <end position="145"/>
    </location>
</feature>
<feature type="transmembrane region" description="Helical" evidence="1">
    <location>
        <begin position="192"/>
        <end position="217"/>
    </location>
</feature>
<evidence type="ECO:0000313" key="3">
    <source>
        <dbReference type="Proteomes" id="UP000019063"/>
    </source>
</evidence>
<protein>
    <submittedName>
        <fullName evidence="2">Uncharacterized protein</fullName>
    </submittedName>
</protein>